<name>A0A0A8ZFW4_ARUDO</name>
<accession>A0A0A8ZFW4</accession>
<proteinExistence type="predicted"/>
<dbReference type="EMBL" id="GBRH01262300">
    <property type="protein sequence ID" value="JAD35595.1"/>
    <property type="molecule type" value="Transcribed_RNA"/>
</dbReference>
<protein>
    <submittedName>
        <fullName evidence="1">Uncharacterized protein</fullName>
    </submittedName>
</protein>
<evidence type="ECO:0000313" key="1">
    <source>
        <dbReference type="EMBL" id="JAD35595.1"/>
    </source>
</evidence>
<dbReference type="AlphaFoldDB" id="A0A0A8ZFW4"/>
<reference evidence="1" key="2">
    <citation type="journal article" date="2015" name="Data Brief">
        <title>Shoot transcriptome of the giant reed, Arundo donax.</title>
        <authorList>
            <person name="Barrero R.A."/>
            <person name="Guerrero F.D."/>
            <person name="Moolhuijzen P."/>
            <person name="Goolsby J.A."/>
            <person name="Tidwell J."/>
            <person name="Bellgard S.E."/>
            <person name="Bellgard M.I."/>
        </authorList>
    </citation>
    <scope>NUCLEOTIDE SEQUENCE</scope>
    <source>
        <tissue evidence="1">Shoot tissue taken approximately 20 cm above the soil surface</tissue>
    </source>
</reference>
<organism evidence="1">
    <name type="scientific">Arundo donax</name>
    <name type="common">Giant reed</name>
    <name type="synonym">Donax arundinaceus</name>
    <dbReference type="NCBI Taxonomy" id="35708"/>
    <lineage>
        <taxon>Eukaryota</taxon>
        <taxon>Viridiplantae</taxon>
        <taxon>Streptophyta</taxon>
        <taxon>Embryophyta</taxon>
        <taxon>Tracheophyta</taxon>
        <taxon>Spermatophyta</taxon>
        <taxon>Magnoliopsida</taxon>
        <taxon>Liliopsida</taxon>
        <taxon>Poales</taxon>
        <taxon>Poaceae</taxon>
        <taxon>PACMAD clade</taxon>
        <taxon>Arundinoideae</taxon>
        <taxon>Arundineae</taxon>
        <taxon>Arundo</taxon>
    </lineage>
</organism>
<sequence>MSFCLLLVLLQLLYQLLLHGMCFFLWRARLKKAGGGRRT</sequence>
<reference evidence="1" key="1">
    <citation type="submission" date="2014-09" db="EMBL/GenBank/DDBJ databases">
        <authorList>
            <person name="Magalhaes I.L.F."/>
            <person name="Oliveira U."/>
            <person name="Santos F.R."/>
            <person name="Vidigal T.H.D.A."/>
            <person name="Brescovit A.D."/>
            <person name="Santos A.J."/>
        </authorList>
    </citation>
    <scope>NUCLEOTIDE SEQUENCE</scope>
    <source>
        <tissue evidence="1">Shoot tissue taken approximately 20 cm above the soil surface</tissue>
    </source>
</reference>